<protein>
    <submittedName>
        <fullName evidence="2">ImmA/IrrE family metallo-endopeptidase</fullName>
    </submittedName>
</protein>
<comment type="caution">
    <text evidence="2">The sequence shown here is derived from an EMBL/GenBank/DDBJ whole genome shotgun (WGS) entry which is preliminary data.</text>
</comment>
<dbReference type="Proteomes" id="UP000316649">
    <property type="component" value="Unassembled WGS sequence"/>
</dbReference>
<organism evidence="2 3">
    <name type="scientific">Sedimenticola selenatireducens</name>
    <dbReference type="NCBI Taxonomy" id="191960"/>
    <lineage>
        <taxon>Bacteria</taxon>
        <taxon>Pseudomonadati</taxon>
        <taxon>Pseudomonadota</taxon>
        <taxon>Gammaproteobacteria</taxon>
        <taxon>Chromatiales</taxon>
        <taxon>Sedimenticolaceae</taxon>
        <taxon>Sedimenticola</taxon>
    </lineage>
</organism>
<dbReference type="EMBL" id="VMNH01000030">
    <property type="protein sequence ID" value="TVO69732.1"/>
    <property type="molecule type" value="Genomic_DNA"/>
</dbReference>
<name>A0A557RX65_9GAMM</name>
<evidence type="ECO:0000313" key="2">
    <source>
        <dbReference type="EMBL" id="TVO69732.1"/>
    </source>
</evidence>
<dbReference type="PANTHER" id="PTHR43236">
    <property type="entry name" value="ANTITOXIN HIGA1"/>
    <property type="match status" value="1"/>
</dbReference>
<evidence type="ECO:0000259" key="1">
    <source>
        <dbReference type="Pfam" id="PF06114"/>
    </source>
</evidence>
<dbReference type="InterPro" id="IPR052345">
    <property type="entry name" value="Rad_response_metalloprotease"/>
</dbReference>
<dbReference type="Gene3D" id="1.10.10.2910">
    <property type="match status" value="1"/>
</dbReference>
<dbReference type="OrthoDB" id="9794834at2"/>
<sequence>MQIQKGIAEAESLLEDLGYDTLPVRPFDVARSIHSDDFKLSMELQSFDSDKILGRAEGNIKGALVYINSNIPDPGRLNFTAAHELGHVCMHIMPMVKSSFECGTKELSNQFNDPIEQEANGFASGLLIPQPLTSKLTDGDINWSNIDIVSRACEASLEATYRKMAYSNKSPSALIIHQNGHFVRFVPMNNFAYFIEQSPLTREQQASLTDVRSENYPTYFDEVDAIDWVNPSSKYGRLSTIYCSSILLNDGFSYTLLAYDDDCLVGVEEEY</sequence>
<feature type="domain" description="IrrE N-terminal-like" evidence="1">
    <location>
        <begin position="57"/>
        <end position="135"/>
    </location>
</feature>
<gene>
    <name evidence="2" type="ORF">FHP88_17795</name>
</gene>
<dbReference type="AlphaFoldDB" id="A0A557RX65"/>
<evidence type="ECO:0000313" key="3">
    <source>
        <dbReference type="Proteomes" id="UP000316649"/>
    </source>
</evidence>
<dbReference type="Pfam" id="PF06114">
    <property type="entry name" value="Peptidase_M78"/>
    <property type="match status" value="1"/>
</dbReference>
<dbReference type="InterPro" id="IPR010359">
    <property type="entry name" value="IrrE_HExxH"/>
</dbReference>
<proteinExistence type="predicted"/>
<dbReference type="PANTHER" id="PTHR43236:SF1">
    <property type="entry name" value="BLL7220 PROTEIN"/>
    <property type="match status" value="1"/>
</dbReference>
<reference evidence="2 3" key="1">
    <citation type="submission" date="2019-07" db="EMBL/GenBank/DDBJ databases">
        <title>The pathways for chlorine oxyanion respiration interact through the shared metabolite chlorate.</title>
        <authorList>
            <person name="Barnum T.P."/>
            <person name="Cheng Y."/>
            <person name="Hill K.A."/>
            <person name="Lucas L.N."/>
            <person name="Carlson H.K."/>
            <person name="Coates J.D."/>
        </authorList>
    </citation>
    <scope>NUCLEOTIDE SEQUENCE [LARGE SCALE GENOMIC DNA]</scope>
    <source>
        <strain evidence="2 3">BK-1</strain>
    </source>
</reference>
<accession>A0A557RX65</accession>
<keyword evidence="3" id="KW-1185">Reference proteome</keyword>